<feature type="region of interest" description="Disordered" evidence="1">
    <location>
        <begin position="170"/>
        <end position="209"/>
    </location>
</feature>
<dbReference type="RefSeq" id="WP_382467313.1">
    <property type="nucleotide sequence ID" value="NZ_JBHSPX010000001.1"/>
</dbReference>
<accession>A0ABW1MDI1</accession>
<evidence type="ECO:0000313" key="4">
    <source>
        <dbReference type="Proteomes" id="UP001596139"/>
    </source>
</evidence>
<dbReference type="SUPFAM" id="SSF51261">
    <property type="entry name" value="Duplicated hybrid motif"/>
    <property type="match status" value="1"/>
</dbReference>
<evidence type="ECO:0000256" key="1">
    <source>
        <dbReference type="SAM" id="MobiDB-lite"/>
    </source>
</evidence>
<dbReference type="InterPro" id="IPR011055">
    <property type="entry name" value="Dup_hybrid_motif"/>
</dbReference>
<dbReference type="InterPro" id="IPR016047">
    <property type="entry name" value="M23ase_b-sheet_dom"/>
</dbReference>
<name>A0ABW1MDI1_9ACTN</name>
<organism evidence="3 4">
    <name type="scientific">Streptomyces ochraceiscleroticus</name>
    <dbReference type="NCBI Taxonomy" id="47761"/>
    <lineage>
        <taxon>Bacteria</taxon>
        <taxon>Bacillati</taxon>
        <taxon>Actinomycetota</taxon>
        <taxon>Actinomycetes</taxon>
        <taxon>Kitasatosporales</taxon>
        <taxon>Streptomycetaceae</taxon>
        <taxon>Streptomyces</taxon>
    </lineage>
</organism>
<protein>
    <submittedName>
        <fullName evidence="3">Peptidoglycan DD-metalloendopeptidase family protein</fullName>
    </submittedName>
</protein>
<proteinExistence type="predicted"/>
<feature type="domain" description="M23ase beta-sheet core" evidence="2">
    <location>
        <begin position="10"/>
        <end position="107"/>
    </location>
</feature>
<comment type="caution">
    <text evidence="3">The sequence shown here is derived from an EMBL/GenBank/DDBJ whole genome shotgun (WGS) entry which is preliminary data.</text>
</comment>
<evidence type="ECO:0000259" key="2">
    <source>
        <dbReference type="Pfam" id="PF01551"/>
    </source>
</evidence>
<sequence>MPPPTPWAAGHRGVDLASRAGATVRAAAPGRVSFAGKVADRGVLSIELSGSGRPPLRITYEPVRPTVHKGDRVRAGQPVAVLQPGPYHCDALCLHWGLRRGRTYLDPLSLLPPSLLAPPSPRLLPVFHIPEPVPPPAHSPETPPLLPTAAGTPTLAAATALAAIATWSHSRLRNQRPRRAPGSLPLRLGGLSRNNRPHGDALPDQRPNE</sequence>
<feature type="compositionally biased region" description="Basic and acidic residues" evidence="1">
    <location>
        <begin position="197"/>
        <end position="209"/>
    </location>
</feature>
<evidence type="ECO:0000313" key="3">
    <source>
        <dbReference type="EMBL" id="MFC6061466.1"/>
    </source>
</evidence>
<feature type="compositionally biased region" description="Low complexity" evidence="1">
    <location>
        <begin position="180"/>
        <end position="194"/>
    </location>
</feature>
<reference evidence="4" key="1">
    <citation type="journal article" date="2019" name="Int. J. Syst. Evol. Microbiol.">
        <title>The Global Catalogue of Microorganisms (GCM) 10K type strain sequencing project: providing services to taxonomists for standard genome sequencing and annotation.</title>
        <authorList>
            <consortium name="The Broad Institute Genomics Platform"/>
            <consortium name="The Broad Institute Genome Sequencing Center for Infectious Disease"/>
            <person name="Wu L."/>
            <person name="Ma J."/>
        </authorList>
    </citation>
    <scope>NUCLEOTIDE SEQUENCE [LARGE SCALE GENOMIC DNA]</scope>
    <source>
        <strain evidence="4">CGMCC 1.15180</strain>
    </source>
</reference>
<dbReference type="CDD" id="cd12797">
    <property type="entry name" value="M23_peptidase"/>
    <property type="match status" value="1"/>
</dbReference>
<dbReference type="Pfam" id="PF01551">
    <property type="entry name" value="Peptidase_M23"/>
    <property type="match status" value="1"/>
</dbReference>
<dbReference type="Proteomes" id="UP001596139">
    <property type="component" value="Unassembled WGS sequence"/>
</dbReference>
<keyword evidence="4" id="KW-1185">Reference proteome</keyword>
<dbReference type="EMBL" id="JBHSPX010000001">
    <property type="protein sequence ID" value="MFC6061466.1"/>
    <property type="molecule type" value="Genomic_DNA"/>
</dbReference>
<feature type="compositionally biased region" description="Basic residues" evidence="1">
    <location>
        <begin position="170"/>
        <end position="179"/>
    </location>
</feature>
<dbReference type="Gene3D" id="2.70.70.10">
    <property type="entry name" value="Glucose Permease (Domain IIA)"/>
    <property type="match status" value="1"/>
</dbReference>
<gene>
    <name evidence="3" type="ORF">ACFP4F_02750</name>
</gene>